<proteinExistence type="predicted"/>
<evidence type="ECO:0000313" key="2">
    <source>
        <dbReference type="Proteomes" id="UP000054776"/>
    </source>
</evidence>
<reference evidence="1 2" key="1">
    <citation type="submission" date="2015-01" db="EMBL/GenBank/DDBJ databases">
        <title>Evolution of Trichinella species and genotypes.</title>
        <authorList>
            <person name="Korhonen P.K."/>
            <person name="Edoardo P."/>
            <person name="Giuseppe L.R."/>
            <person name="Gasser R.B."/>
        </authorList>
    </citation>
    <scope>NUCLEOTIDE SEQUENCE [LARGE SCALE GENOMIC DNA]</scope>
    <source>
        <strain evidence="1">ISS3</strain>
    </source>
</reference>
<gene>
    <name evidence="1" type="ORF">T01_14296</name>
</gene>
<protein>
    <submittedName>
        <fullName evidence="1">Uncharacterized protein</fullName>
    </submittedName>
</protein>
<sequence>MSELHLLTYRGDADPSSLDNHIVTVLSISTT</sequence>
<evidence type="ECO:0000313" key="1">
    <source>
        <dbReference type="EMBL" id="KRY04467.1"/>
    </source>
</evidence>
<accession>A0A0V0YWQ9</accession>
<dbReference type="InParanoid" id="A0A0V0YWQ9"/>
<dbReference type="Proteomes" id="UP000054776">
    <property type="component" value="Unassembled WGS sequence"/>
</dbReference>
<keyword evidence="2" id="KW-1185">Reference proteome</keyword>
<organism evidence="1 2">
    <name type="scientific">Trichinella spiralis</name>
    <name type="common">Trichina worm</name>
    <dbReference type="NCBI Taxonomy" id="6334"/>
    <lineage>
        <taxon>Eukaryota</taxon>
        <taxon>Metazoa</taxon>
        <taxon>Ecdysozoa</taxon>
        <taxon>Nematoda</taxon>
        <taxon>Enoplea</taxon>
        <taxon>Dorylaimia</taxon>
        <taxon>Trichinellida</taxon>
        <taxon>Trichinellidae</taxon>
        <taxon>Trichinella</taxon>
    </lineage>
</organism>
<comment type="caution">
    <text evidence="1">The sequence shown here is derived from an EMBL/GenBank/DDBJ whole genome shotgun (WGS) entry which is preliminary data.</text>
</comment>
<dbReference type="EMBL" id="JYDH01004297">
    <property type="protein sequence ID" value="KRY04467.1"/>
    <property type="molecule type" value="Genomic_DNA"/>
</dbReference>
<name>A0A0V0YWQ9_TRISP</name>
<dbReference type="AlphaFoldDB" id="A0A0V0YWQ9"/>